<proteinExistence type="predicted"/>
<dbReference type="InterPro" id="IPR016181">
    <property type="entry name" value="Acyl_CoA_acyltransferase"/>
</dbReference>
<dbReference type="RefSeq" id="WP_073373242.1">
    <property type="nucleotide sequence ID" value="NZ_FQXS01000002.1"/>
</dbReference>
<evidence type="ECO:0000313" key="3">
    <source>
        <dbReference type="Proteomes" id="UP000184139"/>
    </source>
</evidence>
<sequence>MQNIQVHEASGSAGVSIDCAGIESAPIWSDYCAGHPGALFSQLPGWCRALADTYRLPLFVLRARESNSGETTVGLLPLLLFAPPGNTRRLISLPYTDAAGVLAESEAVRHRLLLAALQLTEELAADHLEVREYRPEPVGGPPPDLDSRWVHREFDFKIGLQRRLPETADELWASLGPKVRNQVRKAERCGCRCAIGGPELLDDFYAVFSENMRDLGSPTHSIELFRRLLDRDQPSTRCLVVSCDGVPAAGAIVLRYGETLANPWASSLRRFRPRCPNMLLYWSMLRLAVEQDCRRFDFGRSSRDTSTHRFKKQWGAVPRRLCWQVFSRSMPLWRPDNESLVDEQWRLMDLESSRRCGPARRRWISL</sequence>
<dbReference type="SUPFAM" id="SSF55729">
    <property type="entry name" value="Acyl-CoA N-acyltransferases (Nat)"/>
    <property type="match status" value="1"/>
</dbReference>
<protein>
    <submittedName>
        <fullName evidence="2">FemAB-related protein, PEP-CTERM system-associated</fullName>
    </submittedName>
</protein>
<dbReference type="InterPro" id="IPR038740">
    <property type="entry name" value="BioF2-like_GNAT_dom"/>
</dbReference>
<dbReference type="EMBL" id="FQXS01000002">
    <property type="protein sequence ID" value="SHH43362.1"/>
    <property type="molecule type" value="Genomic_DNA"/>
</dbReference>
<organism evidence="2 3">
    <name type="scientific">Desulfofustis glycolicus DSM 9705</name>
    <dbReference type="NCBI Taxonomy" id="1121409"/>
    <lineage>
        <taxon>Bacteria</taxon>
        <taxon>Pseudomonadati</taxon>
        <taxon>Thermodesulfobacteriota</taxon>
        <taxon>Desulfobulbia</taxon>
        <taxon>Desulfobulbales</taxon>
        <taxon>Desulfocapsaceae</taxon>
        <taxon>Desulfofustis</taxon>
    </lineage>
</organism>
<reference evidence="2 3" key="1">
    <citation type="submission" date="2016-11" db="EMBL/GenBank/DDBJ databases">
        <authorList>
            <person name="Jaros S."/>
            <person name="Januszkiewicz K."/>
            <person name="Wedrychowicz H."/>
        </authorList>
    </citation>
    <scope>NUCLEOTIDE SEQUENCE [LARGE SCALE GENOMIC DNA]</scope>
    <source>
        <strain evidence="2 3">DSM 9705</strain>
    </source>
</reference>
<dbReference type="PANTHER" id="PTHR36174:SF1">
    <property type="entry name" value="LIPID II:GLYCINE GLYCYLTRANSFERASE"/>
    <property type="match status" value="1"/>
</dbReference>
<gene>
    <name evidence="2" type="ORF">SAMN02745124_00497</name>
</gene>
<dbReference type="Proteomes" id="UP000184139">
    <property type="component" value="Unassembled WGS sequence"/>
</dbReference>
<dbReference type="InterPro" id="IPR050644">
    <property type="entry name" value="PG_Glycine_Bridge_Synth"/>
</dbReference>
<dbReference type="OrthoDB" id="9773932at2"/>
<evidence type="ECO:0000259" key="1">
    <source>
        <dbReference type="Pfam" id="PF13480"/>
    </source>
</evidence>
<accession>A0A1M5SY04</accession>
<dbReference type="AlphaFoldDB" id="A0A1M5SY04"/>
<dbReference type="Gene3D" id="3.40.630.30">
    <property type="match status" value="1"/>
</dbReference>
<dbReference type="Pfam" id="PF13480">
    <property type="entry name" value="Acetyltransf_6"/>
    <property type="match status" value="1"/>
</dbReference>
<keyword evidence="3" id="KW-1185">Reference proteome</keyword>
<evidence type="ECO:0000313" key="2">
    <source>
        <dbReference type="EMBL" id="SHH43362.1"/>
    </source>
</evidence>
<dbReference type="STRING" id="1121409.SAMN02745124_00497"/>
<name>A0A1M5SY04_9BACT</name>
<feature type="domain" description="BioF2-like acetyltransferase" evidence="1">
    <location>
        <begin position="178"/>
        <end position="302"/>
    </location>
</feature>
<dbReference type="PANTHER" id="PTHR36174">
    <property type="entry name" value="LIPID II:GLYCINE GLYCYLTRANSFERASE"/>
    <property type="match status" value="1"/>
</dbReference>